<sequence>MNRRKFLGFSVLATAGAIVNPPTAFASVQRTKEKEFIPTRVLGKTGLTIPILSMGVMRADNPSVVRAAYKAGLTFFDTAHGYQNGKNEEMLGAFFKDKDRNSFFIATKGKANPDSEHFETEYEELLNTSLRRLQMDYVDIFYAHAIDNIEQVNHPKLTTLLKKFKEEGKIKHIGFSTHANKPEQIDAAIEAGIYEVILISYNFKLNILPELDQAIQRGVDAGIGFVAMKTMVGGTTDAEGEQKIDGAACLRWVWKNPNITTAIPGFTGFDLLDNCLEAAYFPQLNDKDKLYLAGLQENEMLYCQNCEKCVDDCQKHLTVIPSIMRAYMYNYGYRQPSLSKETLAELQLTGSECSDCKACSVRCPSGFNVAEKIASISPIIHVPDAYLV</sequence>
<dbReference type="InterPro" id="IPR053135">
    <property type="entry name" value="AKR2_Oxidoreductase"/>
</dbReference>
<dbReference type="SUPFAM" id="SSF46548">
    <property type="entry name" value="alpha-helical ferredoxin"/>
    <property type="match status" value="1"/>
</dbReference>
<proteinExistence type="predicted"/>
<keyword evidence="4" id="KW-0732">Signal</keyword>
<dbReference type="InterPro" id="IPR017896">
    <property type="entry name" value="4Fe4S_Fe-S-bd"/>
</dbReference>
<dbReference type="AlphaFoldDB" id="A0A5M8P4V5"/>
<dbReference type="EMBL" id="SNRX01000001">
    <property type="protein sequence ID" value="KAA6303555.1"/>
    <property type="molecule type" value="Genomic_DNA"/>
</dbReference>
<dbReference type="InterPro" id="IPR023210">
    <property type="entry name" value="NADP_OxRdtase_dom"/>
</dbReference>
<dbReference type="SUPFAM" id="SSF51430">
    <property type="entry name" value="NAD(P)-linked oxidoreductase"/>
    <property type="match status" value="1"/>
</dbReference>
<dbReference type="Gene3D" id="3.20.20.100">
    <property type="entry name" value="NADP-dependent oxidoreductase domain"/>
    <property type="match status" value="1"/>
</dbReference>
<evidence type="ECO:0000256" key="1">
    <source>
        <dbReference type="ARBA" id="ARBA00022723"/>
    </source>
</evidence>
<evidence type="ECO:0000256" key="4">
    <source>
        <dbReference type="SAM" id="SignalP"/>
    </source>
</evidence>
<protein>
    <submittedName>
        <fullName evidence="6">L-glyceraldehyde 3-phosphate reductase</fullName>
        <ecNumber evidence="6">1.1.1.-</ecNumber>
    </submittedName>
</protein>
<keyword evidence="3" id="KW-0411">Iron-sulfur</keyword>
<dbReference type="PANTHER" id="PTHR43312">
    <property type="entry name" value="D-THREO-ALDOSE 1-DEHYDROGENASE"/>
    <property type="match status" value="1"/>
</dbReference>
<dbReference type="PROSITE" id="PS00198">
    <property type="entry name" value="4FE4S_FER_1"/>
    <property type="match status" value="1"/>
</dbReference>
<dbReference type="GO" id="GO:0016491">
    <property type="term" value="F:oxidoreductase activity"/>
    <property type="evidence" value="ECO:0007669"/>
    <property type="project" value="UniProtKB-KW"/>
</dbReference>
<dbReference type="InterPro" id="IPR036812">
    <property type="entry name" value="NAD(P)_OxRdtase_dom_sf"/>
</dbReference>
<comment type="caution">
    <text evidence="6">The sequence shown here is derived from an EMBL/GenBank/DDBJ whole genome shotgun (WGS) entry which is preliminary data.</text>
</comment>
<feature type="chain" id="PRO_5024372399" evidence="4">
    <location>
        <begin position="27"/>
        <end position="388"/>
    </location>
</feature>
<dbReference type="Pfam" id="PF00248">
    <property type="entry name" value="Aldo_ket_red"/>
    <property type="match status" value="1"/>
</dbReference>
<evidence type="ECO:0000313" key="7">
    <source>
        <dbReference type="Proteomes" id="UP000324575"/>
    </source>
</evidence>
<name>A0A5M8P4V5_9BACT</name>
<reference evidence="6 7" key="1">
    <citation type="submission" date="2019-03" db="EMBL/GenBank/DDBJ databases">
        <title>Single cell metagenomics reveals metabolic interactions within the superorganism composed of flagellate Streblomastix strix and complex community of Bacteroidetes bacteria on its surface.</title>
        <authorList>
            <person name="Treitli S.C."/>
            <person name="Kolisko M."/>
            <person name="Husnik F."/>
            <person name="Keeling P."/>
            <person name="Hampl V."/>
        </authorList>
    </citation>
    <scope>NUCLEOTIDE SEQUENCE [LARGE SCALE GENOMIC DNA]</scope>
    <source>
        <strain evidence="6">St1</strain>
    </source>
</reference>
<organism evidence="6 7">
    <name type="scientific">Candidatus Ordinivivax streblomastigis</name>
    <dbReference type="NCBI Taxonomy" id="2540710"/>
    <lineage>
        <taxon>Bacteria</taxon>
        <taxon>Pseudomonadati</taxon>
        <taxon>Bacteroidota</taxon>
        <taxon>Bacteroidia</taxon>
        <taxon>Bacteroidales</taxon>
        <taxon>Candidatus Ordinivivax</taxon>
    </lineage>
</organism>
<dbReference type="PANTHER" id="PTHR43312:SF1">
    <property type="entry name" value="NADP-DEPENDENT OXIDOREDUCTASE DOMAIN-CONTAINING PROTEIN"/>
    <property type="match status" value="1"/>
</dbReference>
<dbReference type="GO" id="GO:0051536">
    <property type="term" value="F:iron-sulfur cluster binding"/>
    <property type="evidence" value="ECO:0007669"/>
    <property type="project" value="UniProtKB-KW"/>
</dbReference>
<dbReference type="PROSITE" id="PS51379">
    <property type="entry name" value="4FE4S_FER_2"/>
    <property type="match status" value="1"/>
</dbReference>
<dbReference type="InterPro" id="IPR017900">
    <property type="entry name" value="4Fe4S_Fe_S_CS"/>
</dbReference>
<dbReference type="Pfam" id="PF13534">
    <property type="entry name" value="Fer4_17"/>
    <property type="match status" value="1"/>
</dbReference>
<dbReference type="PRINTS" id="PR00069">
    <property type="entry name" value="ALDKETRDTASE"/>
</dbReference>
<dbReference type="EC" id="1.1.1.-" evidence="6"/>
<feature type="domain" description="4Fe-4S ferredoxin-type" evidence="5">
    <location>
        <begin position="344"/>
        <end position="372"/>
    </location>
</feature>
<evidence type="ECO:0000259" key="5">
    <source>
        <dbReference type="PROSITE" id="PS51379"/>
    </source>
</evidence>
<dbReference type="InterPro" id="IPR020471">
    <property type="entry name" value="AKR"/>
</dbReference>
<keyword evidence="2" id="KW-0408">Iron</keyword>
<evidence type="ECO:0000313" key="6">
    <source>
        <dbReference type="EMBL" id="KAA6303555.1"/>
    </source>
</evidence>
<dbReference type="GO" id="GO:0046872">
    <property type="term" value="F:metal ion binding"/>
    <property type="evidence" value="ECO:0007669"/>
    <property type="project" value="UniProtKB-KW"/>
</dbReference>
<gene>
    <name evidence="6" type="ORF">EZS26_000106</name>
</gene>
<feature type="signal peptide" evidence="4">
    <location>
        <begin position="1"/>
        <end position="26"/>
    </location>
</feature>
<dbReference type="CDD" id="cd19105">
    <property type="entry name" value="AKR_unchar"/>
    <property type="match status" value="1"/>
</dbReference>
<evidence type="ECO:0000256" key="2">
    <source>
        <dbReference type="ARBA" id="ARBA00023004"/>
    </source>
</evidence>
<evidence type="ECO:0000256" key="3">
    <source>
        <dbReference type="ARBA" id="ARBA00023014"/>
    </source>
</evidence>
<keyword evidence="6" id="KW-0560">Oxidoreductase</keyword>
<keyword evidence="1" id="KW-0479">Metal-binding</keyword>
<accession>A0A5M8P4V5</accession>
<dbReference type="Proteomes" id="UP000324575">
    <property type="component" value="Unassembled WGS sequence"/>
</dbReference>